<keyword evidence="5 7" id="KW-0496">Mitochondrion</keyword>
<comment type="subunit">
    <text evidence="7">Component of the mitochondrial contact site and cristae organizing system (MICOS) complex.</text>
</comment>
<dbReference type="GO" id="GO:0061617">
    <property type="term" value="C:MICOS complex"/>
    <property type="evidence" value="ECO:0007669"/>
    <property type="project" value="UniProtKB-UniRule"/>
</dbReference>
<reference evidence="9 10" key="1">
    <citation type="journal article" date="2014" name="Nat. Commun.">
        <title>Molecular traces of alternative social organization in a termite genome.</title>
        <authorList>
            <person name="Terrapon N."/>
            <person name="Li C."/>
            <person name="Robertson H.M."/>
            <person name="Ji L."/>
            <person name="Meng X."/>
            <person name="Booth W."/>
            <person name="Chen Z."/>
            <person name="Childers C.P."/>
            <person name="Glastad K.M."/>
            <person name="Gokhale K."/>
            <person name="Gowin J."/>
            <person name="Gronenberg W."/>
            <person name="Hermansen R.A."/>
            <person name="Hu H."/>
            <person name="Hunt B.G."/>
            <person name="Huylmans A.K."/>
            <person name="Khalil S.M."/>
            <person name="Mitchell R.D."/>
            <person name="Munoz-Torres M.C."/>
            <person name="Mustard J.A."/>
            <person name="Pan H."/>
            <person name="Reese J.T."/>
            <person name="Scharf M.E."/>
            <person name="Sun F."/>
            <person name="Vogel H."/>
            <person name="Xiao J."/>
            <person name="Yang W."/>
            <person name="Yang Z."/>
            <person name="Yang Z."/>
            <person name="Zhou J."/>
            <person name="Zhu J."/>
            <person name="Brent C.S."/>
            <person name="Elsik C.G."/>
            <person name="Goodisman M.A."/>
            <person name="Liberles D.A."/>
            <person name="Roe R.M."/>
            <person name="Vargo E.L."/>
            <person name="Vilcinskas A."/>
            <person name="Wang J."/>
            <person name="Bornberg-Bauer E."/>
            <person name="Korb J."/>
            <person name="Zhang G."/>
            <person name="Liebig J."/>
        </authorList>
    </citation>
    <scope>NUCLEOTIDE SEQUENCE [LARGE SCALE GENOMIC DNA]</scope>
    <source>
        <tissue evidence="9">Whole organism</tissue>
    </source>
</reference>
<keyword evidence="4" id="KW-1133">Transmembrane helix</keyword>
<accession>A0A067R1W5</accession>
<evidence type="ECO:0000313" key="9">
    <source>
        <dbReference type="EMBL" id="KDR11628.1"/>
    </source>
</evidence>
<dbReference type="GO" id="GO:0042407">
    <property type="term" value="P:cristae formation"/>
    <property type="evidence" value="ECO:0007669"/>
    <property type="project" value="InterPro"/>
</dbReference>
<evidence type="ECO:0000256" key="8">
    <source>
        <dbReference type="SAM" id="MobiDB-lite"/>
    </source>
</evidence>
<keyword evidence="6" id="KW-0472">Membrane</keyword>
<dbReference type="InterPro" id="IPR033182">
    <property type="entry name" value="MIC26/MIC27_animal"/>
</dbReference>
<dbReference type="eggNOG" id="KOG4798">
    <property type="taxonomic scope" value="Eukaryota"/>
</dbReference>
<dbReference type="InterPro" id="IPR019166">
    <property type="entry name" value="MIC26/MIC27"/>
</dbReference>
<evidence type="ECO:0000256" key="2">
    <source>
        <dbReference type="ARBA" id="ARBA00010904"/>
    </source>
</evidence>
<keyword evidence="3" id="KW-0812">Transmembrane</keyword>
<evidence type="ECO:0000256" key="6">
    <source>
        <dbReference type="ARBA" id="ARBA00023136"/>
    </source>
</evidence>
<sequence>MFHFKIVRKFLVPGASCAGAVFSAVTLTAAEEKASCGISKTLEDVSKTESCKHCHASHKLRPSELPFYGGEQGRAGRVKKTVEEPSGLEHMIGAVRKELWVFYDQYKGYQQKVLEVVETGKAHSQSTLSFLQEEATTVHRAGAIGLGGLGGLVLGLRSGWFKRLIYGTAGAAAMAALCYPRESAEIADQSVQITKYYFTIAYNFIYGVKPDGFKFLTSPSVHSDKPSTKGSTTPVPDKTSLPVHKQETSSTPQVGRDQSNPADKNLYSNQR</sequence>
<evidence type="ECO:0000256" key="5">
    <source>
        <dbReference type="ARBA" id="ARBA00023128"/>
    </source>
</evidence>
<keyword evidence="10" id="KW-1185">Reference proteome</keyword>
<dbReference type="Proteomes" id="UP000027135">
    <property type="component" value="Unassembled WGS sequence"/>
</dbReference>
<dbReference type="EMBL" id="KK853083">
    <property type="protein sequence ID" value="KDR11628.1"/>
    <property type="molecule type" value="Genomic_DNA"/>
</dbReference>
<name>A0A067R1W5_ZOONE</name>
<dbReference type="OMA" id="CYPRESA"/>
<proteinExistence type="inferred from homology"/>
<dbReference type="Pfam" id="PF09769">
    <property type="entry name" value="ApoO"/>
    <property type="match status" value="1"/>
</dbReference>
<gene>
    <name evidence="9" type="ORF">L798_13954</name>
</gene>
<dbReference type="OrthoDB" id="5973346at2759"/>
<organism evidence="9 10">
    <name type="scientific">Zootermopsis nevadensis</name>
    <name type="common">Dampwood termite</name>
    <dbReference type="NCBI Taxonomy" id="136037"/>
    <lineage>
        <taxon>Eukaryota</taxon>
        <taxon>Metazoa</taxon>
        <taxon>Ecdysozoa</taxon>
        <taxon>Arthropoda</taxon>
        <taxon>Hexapoda</taxon>
        <taxon>Insecta</taxon>
        <taxon>Pterygota</taxon>
        <taxon>Neoptera</taxon>
        <taxon>Polyneoptera</taxon>
        <taxon>Dictyoptera</taxon>
        <taxon>Blattodea</taxon>
        <taxon>Blattoidea</taxon>
        <taxon>Termitoidae</taxon>
        <taxon>Termopsidae</taxon>
        <taxon>Zootermopsis</taxon>
    </lineage>
</organism>
<dbReference type="InParanoid" id="A0A067R1W5"/>
<evidence type="ECO:0000256" key="7">
    <source>
        <dbReference type="RuleBase" id="RU363021"/>
    </source>
</evidence>
<dbReference type="PANTHER" id="PTHR14564">
    <property type="entry name" value="MICOS COMPLEX SUBUNIT MIC26 / MIC27 FAMILY MEMBER"/>
    <property type="match status" value="1"/>
</dbReference>
<feature type="compositionally biased region" description="Polar residues" evidence="8">
    <location>
        <begin position="248"/>
        <end position="271"/>
    </location>
</feature>
<dbReference type="STRING" id="136037.A0A067R1W5"/>
<dbReference type="AlphaFoldDB" id="A0A067R1W5"/>
<evidence type="ECO:0000256" key="4">
    <source>
        <dbReference type="ARBA" id="ARBA00022989"/>
    </source>
</evidence>
<evidence type="ECO:0000313" key="10">
    <source>
        <dbReference type="Proteomes" id="UP000027135"/>
    </source>
</evidence>
<dbReference type="FunCoup" id="A0A067R1W5">
    <property type="interactions" value="353"/>
</dbReference>
<feature type="region of interest" description="Disordered" evidence="8">
    <location>
        <begin position="220"/>
        <end position="271"/>
    </location>
</feature>
<comment type="similarity">
    <text evidence="2">Belongs to the apolipoprotein O/MICOS complex subunit Mic27 family.</text>
</comment>
<comment type="function">
    <text evidence="7">Component of the MICOS complex, a large protein complex of the mitochondrial inner membrane that plays crucial roles in the maintenance of crista junctions, inner membrane architecture, and formation of contact sites to the outer membrane.</text>
</comment>
<comment type="subcellular location">
    <subcellularLocation>
        <location evidence="7">Mitochondrion inner membrane</location>
    </subcellularLocation>
    <subcellularLocation>
        <location evidence="1">Mitochondrion membrane</location>
    </subcellularLocation>
</comment>
<protein>
    <recommendedName>
        <fullName evidence="7">MICOS complex subunit</fullName>
    </recommendedName>
</protein>
<keyword evidence="7" id="KW-0999">Mitochondrion inner membrane</keyword>
<evidence type="ECO:0000256" key="1">
    <source>
        <dbReference type="ARBA" id="ARBA00004325"/>
    </source>
</evidence>
<evidence type="ECO:0000256" key="3">
    <source>
        <dbReference type="ARBA" id="ARBA00022692"/>
    </source>
</evidence>